<keyword evidence="4" id="KW-1185">Reference proteome</keyword>
<dbReference type="Pfam" id="PF24883">
    <property type="entry name" value="NPHP3_N"/>
    <property type="match status" value="1"/>
</dbReference>
<evidence type="ECO:0000313" key="4">
    <source>
        <dbReference type="Proteomes" id="UP000191500"/>
    </source>
</evidence>
<dbReference type="EMBL" id="MDDG01000009">
    <property type="protein sequence ID" value="OQE38050.1"/>
    <property type="molecule type" value="Genomic_DNA"/>
</dbReference>
<dbReference type="InterPro" id="IPR007111">
    <property type="entry name" value="NACHT_NTPase"/>
</dbReference>
<name>A0A1V6UHZ5_9EURO</name>
<dbReference type="PANTHER" id="PTHR10039:SF14">
    <property type="entry name" value="NACHT DOMAIN-CONTAINING PROTEIN"/>
    <property type="match status" value="1"/>
</dbReference>
<keyword evidence="1" id="KW-0677">Repeat</keyword>
<sequence length="223" mass="25183">MQTDEKDEQCLQDLFVVDPQDDMEKIEKSKDKLLGEAYRWILNTDEFVGLTNWGNSRSLPPCRVLCYQGHAGTGKTMLLIGIVRELSSYSAKLAPKVAQFSFQGTDQTFNTATAALRSLVWLLLVQQPHLISHLRSKHKHAGSSLFRGDGAFISLSNAFNGMLTDPALSPVYFVFDALDECEQGLNQMVQLISESLDLTEKFKWLVSSRPTIRLKVPEMQVRW</sequence>
<dbReference type="InterPro" id="IPR027417">
    <property type="entry name" value="P-loop_NTPase"/>
</dbReference>
<proteinExistence type="predicted"/>
<dbReference type="PROSITE" id="PS50837">
    <property type="entry name" value="NACHT"/>
    <property type="match status" value="1"/>
</dbReference>
<evidence type="ECO:0000259" key="2">
    <source>
        <dbReference type="PROSITE" id="PS50837"/>
    </source>
</evidence>
<comment type="caution">
    <text evidence="3">The sequence shown here is derived from an EMBL/GenBank/DDBJ whole genome shotgun (WGS) entry which is preliminary data.</text>
</comment>
<dbReference type="InterPro" id="IPR056884">
    <property type="entry name" value="NPHP3-like_N"/>
</dbReference>
<dbReference type="PANTHER" id="PTHR10039">
    <property type="entry name" value="AMELOGENIN"/>
    <property type="match status" value="1"/>
</dbReference>
<feature type="domain" description="NACHT" evidence="2">
    <location>
        <begin position="63"/>
        <end position="210"/>
    </location>
</feature>
<reference evidence="4" key="1">
    <citation type="journal article" date="2017" name="Nat. Microbiol.">
        <title>Global analysis of biosynthetic gene clusters reveals vast potential of secondary metabolite production in Penicillium species.</title>
        <authorList>
            <person name="Nielsen J.C."/>
            <person name="Grijseels S."/>
            <person name="Prigent S."/>
            <person name="Ji B."/>
            <person name="Dainat J."/>
            <person name="Nielsen K.F."/>
            <person name="Frisvad J.C."/>
            <person name="Workman M."/>
            <person name="Nielsen J."/>
        </authorList>
    </citation>
    <scope>NUCLEOTIDE SEQUENCE [LARGE SCALE GENOMIC DNA]</scope>
    <source>
        <strain evidence="4">IBT 31321</strain>
    </source>
</reference>
<evidence type="ECO:0000313" key="3">
    <source>
        <dbReference type="EMBL" id="OQE38050.1"/>
    </source>
</evidence>
<accession>A0A1V6UHZ5</accession>
<dbReference type="Proteomes" id="UP000191500">
    <property type="component" value="Unassembled WGS sequence"/>
</dbReference>
<dbReference type="AlphaFoldDB" id="A0A1V6UHZ5"/>
<organism evidence="3 4">
    <name type="scientific">Penicillium coprophilum</name>
    <dbReference type="NCBI Taxonomy" id="36646"/>
    <lineage>
        <taxon>Eukaryota</taxon>
        <taxon>Fungi</taxon>
        <taxon>Dikarya</taxon>
        <taxon>Ascomycota</taxon>
        <taxon>Pezizomycotina</taxon>
        <taxon>Eurotiomycetes</taxon>
        <taxon>Eurotiomycetidae</taxon>
        <taxon>Eurotiales</taxon>
        <taxon>Aspergillaceae</taxon>
        <taxon>Penicillium</taxon>
    </lineage>
</organism>
<gene>
    <name evidence="3" type="ORF">PENCOP_c009G07947</name>
</gene>
<protein>
    <recommendedName>
        <fullName evidence="2">NACHT domain-containing protein</fullName>
    </recommendedName>
</protein>
<evidence type="ECO:0000256" key="1">
    <source>
        <dbReference type="ARBA" id="ARBA00022737"/>
    </source>
</evidence>
<dbReference type="STRING" id="36646.A0A1V6UHZ5"/>
<dbReference type="Gene3D" id="3.40.50.300">
    <property type="entry name" value="P-loop containing nucleotide triphosphate hydrolases"/>
    <property type="match status" value="1"/>
</dbReference>